<accession>A0AAD4F5J2</accession>
<dbReference type="Proteomes" id="UP001197093">
    <property type="component" value="Unassembled WGS sequence"/>
</dbReference>
<dbReference type="EMBL" id="JAHCVI010000001">
    <property type="protein sequence ID" value="KAG7293696.1"/>
    <property type="molecule type" value="Genomic_DNA"/>
</dbReference>
<protein>
    <submittedName>
        <fullName evidence="1">Uncharacterized protein</fullName>
    </submittedName>
</protein>
<organism evidence="1 2">
    <name type="scientific">Staphylotrichum longicolle</name>
    <dbReference type="NCBI Taxonomy" id="669026"/>
    <lineage>
        <taxon>Eukaryota</taxon>
        <taxon>Fungi</taxon>
        <taxon>Dikarya</taxon>
        <taxon>Ascomycota</taxon>
        <taxon>Pezizomycotina</taxon>
        <taxon>Sordariomycetes</taxon>
        <taxon>Sordariomycetidae</taxon>
        <taxon>Sordariales</taxon>
        <taxon>Chaetomiaceae</taxon>
        <taxon>Staphylotrichum</taxon>
    </lineage>
</organism>
<evidence type="ECO:0000313" key="2">
    <source>
        <dbReference type="Proteomes" id="UP001197093"/>
    </source>
</evidence>
<proteinExistence type="predicted"/>
<comment type="caution">
    <text evidence="1">The sequence shown here is derived from an EMBL/GenBank/DDBJ whole genome shotgun (WGS) entry which is preliminary data.</text>
</comment>
<name>A0AAD4F5J2_9PEZI</name>
<dbReference type="AlphaFoldDB" id="A0AAD4F5J2"/>
<evidence type="ECO:0000313" key="1">
    <source>
        <dbReference type="EMBL" id="KAG7293696.1"/>
    </source>
</evidence>
<keyword evidence="2" id="KW-1185">Reference proteome</keyword>
<reference evidence="1" key="1">
    <citation type="submission" date="2023-02" db="EMBL/GenBank/DDBJ databases">
        <authorList>
            <person name="Palmer J.M."/>
        </authorList>
    </citation>
    <scope>NUCLEOTIDE SEQUENCE</scope>
    <source>
        <strain evidence="1">FW57</strain>
    </source>
</reference>
<gene>
    <name evidence="1" type="ORF">NEMBOFW57_003753</name>
</gene>
<sequence length="139" mass="15618">MPRNNPADDLEITIRLKYGIHTIFLFAMLDWPFSRLDAELLATLRDRYPNGLTASIGQPEETPLPAEDSEVKIAYAVPKNPSELSQGWKNLKVQPSDTVGGRKLADMCCLAFALLDPDVDEDDVEFQVELPLDEEEEDI</sequence>